<dbReference type="PANTHER" id="PTHR46268">
    <property type="entry name" value="STRESS RESPONSE PROTEIN NHAX"/>
    <property type="match status" value="1"/>
</dbReference>
<protein>
    <submittedName>
        <fullName evidence="3">Universal stress protein family protein</fullName>
    </submittedName>
</protein>
<evidence type="ECO:0000313" key="4">
    <source>
        <dbReference type="Proteomes" id="UP000237968"/>
    </source>
</evidence>
<dbReference type="RefSeq" id="WP_106390328.1">
    <property type="nucleotide sequence ID" value="NZ_PVNK01000046.1"/>
</dbReference>
<comment type="similarity">
    <text evidence="1">Belongs to the universal stress protein A family.</text>
</comment>
<organism evidence="3 4">
    <name type="scientific">Enhygromyxa salina</name>
    <dbReference type="NCBI Taxonomy" id="215803"/>
    <lineage>
        <taxon>Bacteria</taxon>
        <taxon>Pseudomonadati</taxon>
        <taxon>Myxococcota</taxon>
        <taxon>Polyangia</taxon>
        <taxon>Nannocystales</taxon>
        <taxon>Nannocystaceae</taxon>
        <taxon>Enhygromyxa</taxon>
    </lineage>
</organism>
<feature type="domain" description="UspA" evidence="2">
    <location>
        <begin position="158"/>
        <end position="294"/>
    </location>
</feature>
<evidence type="ECO:0000313" key="3">
    <source>
        <dbReference type="EMBL" id="PRQ04325.1"/>
    </source>
</evidence>
<dbReference type="Gene3D" id="3.40.50.12370">
    <property type="match status" value="1"/>
</dbReference>
<dbReference type="OrthoDB" id="5506533at2"/>
<dbReference type="Pfam" id="PF00582">
    <property type="entry name" value="Usp"/>
    <property type="match status" value="2"/>
</dbReference>
<proteinExistence type="inferred from homology"/>
<dbReference type="Proteomes" id="UP000237968">
    <property type="component" value="Unassembled WGS sequence"/>
</dbReference>
<accession>A0A2S9YGT5</accession>
<name>A0A2S9YGT5_9BACT</name>
<sequence length="300" mass="32151">MSTQDKSMRWVVGLDLRPHCHGAINFAVWLRQHYRGGQLKIDGLHVVENALFELPESPPRAELLGGAKKAAHAAVLTRDATEAFSTIDVVAGEQVTDMLAAAGKLEATTGLILGRRAAAEDRALIRLGKVARRLLRRLEVPTFVVPPDLELKHIGPGPIVCAVDLDERGVELARFGEQLAARLGRDARLVHVIDSSDPIGLQYLPEGTWNVLHARTPDDGQAALAAWREAAGLSARALLAQGQIVPKLVSAARELDACMILCGSRRLSLAERLWISSVGSSLAAAAHLPVGVVPSQSESD</sequence>
<dbReference type="PANTHER" id="PTHR46268:SF6">
    <property type="entry name" value="UNIVERSAL STRESS PROTEIN UP12"/>
    <property type="match status" value="1"/>
</dbReference>
<evidence type="ECO:0000259" key="2">
    <source>
        <dbReference type="Pfam" id="PF00582"/>
    </source>
</evidence>
<reference evidence="3 4" key="1">
    <citation type="submission" date="2018-03" db="EMBL/GenBank/DDBJ databases">
        <title>Draft Genome Sequences of the Obligatory Marine Myxobacteria Enhygromyxa salina SWB005.</title>
        <authorList>
            <person name="Poehlein A."/>
            <person name="Moghaddam J.A."/>
            <person name="Harms H."/>
            <person name="Alanjari M."/>
            <person name="Koenig G.M."/>
            <person name="Daniel R."/>
            <person name="Schaeberle T.F."/>
        </authorList>
    </citation>
    <scope>NUCLEOTIDE SEQUENCE [LARGE SCALE GENOMIC DNA]</scope>
    <source>
        <strain evidence="3 4">SWB005</strain>
    </source>
</reference>
<gene>
    <name evidence="3" type="ORF">ENSA5_08910</name>
</gene>
<dbReference type="InterPro" id="IPR006016">
    <property type="entry name" value="UspA"/>
</dbReference>
<feature type="domain" description="UspA" evidence="2">
    <location>
        <begin position="11"/>
        <end position="146"/>
    </location>
</feature>
<dbReference type="EMBL" id="PVNK01000046">
    <property type="protein sequence ID" value="PRQ04325.1"/>
    <property type="molecule type" value="Genomic_DNA"/>
</dbReference>
<keyword evidence="4" id="KW-1185">Reference proteome</keyword>
<dbReference type="SUPFAM" id="SSF52402">
    <property type="entry name" value="Adenine nucleotide alpha hydrolases-like"/>
    <property type="match status" value="2"/>
</dbReference>
<comment type="caution">
    <text evidence="3">The sequence shown here is derived from an EMBL/GenBank/DDBJ whole genome shotgun (WGS) entry which is preliminary data.</text>
</comment>
<evidence type="ECO:0000256" key="1">
    <source>
        <dbReference type="ARBA" id="ARBA00008791"/>
    </source>
</evidence>
<dbReference type="CDD" id="cd00293">
    <property type="entry name" value="USP-like"/>
    <property type="match status" value="1"/>
</dbReference>
<dbReference type="AlphaFoldDB" id="A0A2S9YGT5"/>